<dbReference type="STRING" id="51511.ENSCSAVP00000011971"/>
<dbReference type="eggNOG" id="ENOG502QQUE">
    <property type="taxonomic scope" value="Eukaryota"/>
</dbReference>
<dbReference type="Ensembl" id="ENSCSAVT00000012110.1">
    <property type="protein sequence ID" value="ENSCSAVP00000011971.1"/>
    <property type="gene ID" value="ENSCSAVG00000007037.1"/>
</dbReference>
<dbReference type="Gene3D" id="1.20.1070.10">
    <property type="entry name" value="Rhodopsin 7-helix transmembrane proteins"/>
    <property type="match status" value="1"/>
</dbReference>
<evidence type="ECO:0000313" key="9">
    <source>
        <dbReference type="Ensembl" id="ENSCSAVP00000011971.1"/>
    </source>
</evidence>
<comment type="subcellular location">
    <subcellularLocation>
        <location evidence="1">Cell membrane</location>
        <topology evidence="1">Multi-pass membrane protein</topology>
    </subcellularLocation>
</comment>
<sequence length="379" mass="42298">MENRPNPRLFPDVQNGNSLVNATSSSFSDNETCVPLKEPFIHVVSVVPALVVIENLVILLAIVLYRSKLKHSNVYRYVASALVANLITSALGFYHFINYYYGIESSHPNQWWAFRKGMTLALSLVLCGNIGLMIYGIEDSTYIVGRVSVQTPEQSTRLDPNFRRRKANALICLVWALPTIYGLLAMTDWNCTILCSCTLSYKSGKYLCPAGKCSHIYTPMSKSYLLVVVILWALESTGLLFLLCRSFHNIRGRVDANSESVGSQISIRRALAKYRASHHTVTILFLLFVLCTAPIMGLFLIDFIQSEAHFSHFLVNCITPLPLIYCVVSPILITKKLSGVRSALLMVMTFSWIRPQSNGAKGGEKRNPKTTESTDPTTI</sequence>
<dbReference type="PROSITE" id="PS50262">
    <property type="entry name" value="G_PROTEIN_RECEP_F1_2"/>
    <property type="match status" value="1"/>
</dbReference>
<evidence type="ECO:0000256" key="5">
    <source>
        <dbReference type="ARBA" id="ARBA00023136"/>
    </source>
</evidence>
<dbReference type="AlphaFoldDB" id="H2Z309"/>
<dbReference type="InterPro" id="IPR017452">
    <property type="entry name" value="GPCR_Rhodpsn_7TM"/>
</dbReference>
<dbReference type="GeneTree" id="ENSGT00530000064870"/>
<dbReference type="SUPFAM" id="SSF81321">
    <property type="entry name" value="Family A G protein-coupled receptor-like"/>
    <property type="match status" value="1"/>
</dbReference>
<evidence type="ECO:0000259" key="8">
    <source>
        <dbReference type="PROSITE" id="PS50262"/>
    </source>
</evidence>
<keyword evidence="2" id="KW-1003">Cell membrane</keyword>
<name>H2Z309_CIOSA</name>
<feature type="compositionally biased region" description="Polar residues" evidence="6">
    <location>
        <begin position="370"/>
        <end position="379"/>
    </location>
</feature>
<protein>
    <recommendedName>
        <fullName evidence="8">G-protein coupled receptors family 1 profile domain-containing protein</fullName>
    </recommendedName>
</protein>
<organism evidence="9 10">
    <name type="scientific">Ciona savignyi</name>
    <name type="common">Pacific transparent sea squirt</name>
    <dbReference type="NCBI Taxonomy" id="51511"/>
    <lineage>
        <taxon>Eukaryota</taxon>
        <taxon>Metazoa</taxon>
        <taxon>Chordata</taxon>
        <taxon>Tunicata</taxon>
        <taxon>Ascidiacea</taxon>
        <taxon>Phlebobranchia</taxon>
        <taxon>Cionidae</taxon>
        <taxon>Ciona</taxon>
    </lineage>
</organism>
<evidence type="ECO:0000256" key="7">
    <source>
        <dbReference type="SAM" id="Phobius"/>
    </source>
</evidence>
<feature type="transmembrane region" description="Helical" evidence="7">
    <location>
        <begin position="313"/>
        <end position="333"/>
    </location>
</feature>
<keyword evidence="3 7" id="KW-0812">Transmembrane</keyword>
<feature type="region of interest" description="Disordered" evidence="6">
    <location>
        <begin position="358"/>
        <end position="379"/>
    </location>
</feature>
<evidence type="ECO:0000256" key="1">
    <source>
        <dbReference type="ARBA" id="ARBA00004651"/>
    </source>
</evidence>
<dbReference type="GO" id="GO:0005886">
    <property type="term" value="C:plasma membrane"/>
    <property type="evidence" value="ECO:0007669"/>
    <property type="project" value="UniProtKB-SubCell"/>
</dbReference>
<feature type="domain" description="G-protein coupled receptors family 1 profile" evidence="8">
    <location>
        <begin position="54"/>
        <end position="333"/>
    </location>
</feature>
<evidence type="ECO:0000256" key="4">
    <source>
        <dbReference type="ARBA" id="ARBA00022989"/>
    </source>
</evidence>
<dbReference type="PANTHER" id="PTHR22750">
    <property type="entry name" value="G-PROTEIN COUPLED RECEPTOR"/>
    <property type="match status" value="1"/>
</dbReference>
<keyword evidence="5 7" id="KW-0472">Membrane</keyword>
<dbReference type="InParanoid" id="H2Z309"/>
<reference evidence="9" key="3">
    <citation type="submission" date="2025-09" db="UniProtKB">
        <authorList>
            <consortium name="Ensembl"/>
        </authorList>
    </citation>
    <scope>IDENTIFICATION</scope>
</reference>
<proteinExistence type="predicted"/>
<feature type="transmembrane region" description="Helical" evidence="7">
    <location>
        <begin position="77"/>
        <end position="97"/>
    </location>
</feature>
<evidence type="ECO:0000256" key="3">
    <source>
        <dbReference type="ARBA" id="ARBA00022692"/>
    </source>
</evidence>
<feature type="transmembrane region" description="Helical" evidence="7">
    <location>
        <begin position="40"/>
        <end position="65"/>
    </location>
</feature>
<accession>H2Z309</accession>
<reference evidence="9" key="2">
    <citation type="submission" date="2025-08" db="UniProtKB">
        <authorList>
            <consortium name="Ensembl"/>
        </authorList>
    </citation>
    <scope>IDENTIFICATION</scope>
</reference>
<dbReference type="HOGENOM" id="CLU_729484_0_0_1"/>
<feature type="transmembrane region" description="Helical" evidence="7">
    <location>
        <begin position="117"/>
        <end position="137"/>
    </location>
</feature>
<keyword evidence="4 7" id="KW-1133">Transmembrane helix</keyword>
<evidence type="ECO:0000313" key="10">
    <source>
        <dbReference type="Proteomes" id="UP000007875"/>
    </source>
</evidence>
<feature type="transmembrane region" description="Helical" evidence="7">
    <location>
        <begin position="224"/>
        <end position="243"/>
    </location>
</feature>
<reference evidence="10" key="1">
    <citation type="submission" date="2003-08" db="EMBL/GenBank/DDBJ databases">
        <authorList>
            <person name="Birren B."/>
            <person name="Nusbaum C."/>
            <person name="Abebe A."/>
            <person name="Abouelleil A."/>
            <person name="Adekoya E."/>
            <person name="Ait-zahra M."/>
            <person name="Allen N."/>
            <person name="Allen T."/>
            <person name="An P."/>
            <person name="Anderson M."/>
            <person name="Anderson S."/>
            <person name="Arachchi H."/>
            <person name="Armbruster J."/>
            <person name="Bachantsang P."/>
            <person name="Baldwin J."/>
            <person name="Barry A."/>
            <person name="Bayul T."/>
            <person name="Blitshsteyn B."/>
            <person name="Bloom T."/>
            <person name="Blye J."/>
            <person name="Boguslavskiy L."/>
            <person name="Borowsky M."/>
            <person name="Boukhgalter B."/>
            <person name="Brunache A."/>
            <person name="Butler J."/>
            <person name="Calixte N."/>
            <person name="Calvo S."/>
            <person name="Camarata J."/>
            <person name="Campo K."/>
            <person name="Chang J."/>
            <person name="Cheshatsang Y."/>
            <person name="Citroen M."/>
            <person name="Collymore A."/>
            <person name="Considine T."/>
            <person name="Cook A."/>
            <person name="Cooke P."/>
            <person name="Corum B."/>
            <person name="Cuomo C."/>
            <person name="David R."/>
            <person name="Dawoe T."/>
            <person name="Degray S."/>
            <person name="Dodge S."/>
            <person name="Dooley K."/>
            <person name="Dorje P."/>
            <person name="Dorjee K."/>
            <person name="Dorris L."/>
            <person name="Duffey N."/>
            <person name="Dupes A."/>
            <person name="Elkins T."/>
            <person name="Engels R."/>
            <person name="Erickson J."/>
            <person name="Farina A."/>
            <person name="Faro S."/>
            <person name="Ferreira P."/>
            <person name="Fischer H."/>
            <person name="Fitzgerald M."/>
            <person name="Foley K."/>
            <person name="Gage D."/>
            <person name="Galagan J."/>
            <person name="Gearin G."/>
            <person name="Gnerre S."/>
            <person name="Gnirke A."/>
            <person name="Goyette A."/>
            <person name="Graham J."/>
            <person name="Grandbois E."/>
            <person name="Gyaltsen K."/>
            <person name="Hafez N."/>
            <person name="Hagopian D."/>
            <person name="Hagos B."/>
            <person name="Hall J."/>
            <person name="Hatcher B."/>
            <person name="Heller A."/>
            <person name="Higgins H."/>
            <person name="Honan T."/>
            <person name="Horn A."/>
            <person name="Houde N."/>
            <person name="Hughes L."/>
            <person name="Hulme W."/>
            <person name="Husby E."/>
            <person name="Iliev I."/>
            <person name="Jaffe D."/>
            <person name="Jones C."/>
            <person name="Kamal M."/>
            <person name="Kamat A."/>
            <person name="Kamvysselis M."/>
            <person name="Karlsson E."/>
            <person name="Kells C."/>
            <person name="Kieu A."/>
            <person name="Kisner P."/>
            <person name="Kodira C."/>
            <person name="Kulbokas E."/>
            <person name="Labutti K."/>
            <person name="Lama D."/>
            <person name="Landers T."/>
            <person name="Leger J."/>
            <person name="Levine S."/>
            <person name="Lewis D."/>
            <person name="Lewis T."/>
            <person name="Lindblad-toh K."/>
            <person name="Liu X."/>
            <person name="Lokyitsang T."/>
            <person name="Lokyitsang Y."/>
            <person name="Lucien O."/>
            <person name="Lui A."/>
            <person name="Ma L.J."/>
            <person name="Mabbitt R."/>
            <person name="Macdonald J."/>
            <person name="Maclean C."/>
            <person name="Major J."/>
            <person name="Manning J."/>
            <person name="Marabella R."/>
            <person name="Maru K."/>
            <person name="Matthews C."/>
            <person name="Mauceli E."/>
            <person name="Mccarthy M."/>
            <person name="Mcdonough S."/>
            <person name="Mcghee T."/>
            <person name="Meldrim J."/>
            <person name="Meneus L."/>
            <person name="Mesirov J."/>
            <person name="Mihalev A."/>
            <person name="Mihova T."/>
            <person name="Mikkelsen T."/>
            <person name="Mlenga V."/>
            <person name="Moru K."/>
            <person name="Mozes J."/>
            <person name="Mulrain L."/>
            <person name="Munson G."/>
            <person name="Naylor J."/>
            <person name="Newes C."/>
            <person name="Nguyen C."/>
            <person name="Nguyen N."/>
            <person name="Nguyen T."/>
            <person name="Nicol R."/>
            <person name="Nielsen C."/>
            <person name="Nizzari M."/>
            <person name="Norbu C."/>
            <person name="Norbu N."/>
            <person name="O'donnell P."/>
            <person name="Okoawo O."/>
            <person name="O'leary S."/>
            <person name="Omotosho B."/>
            <person name="O'neill K."/>
            <person name="Osman S."/>
            <person name="Parker S."/>
            <person name="Perrin D."/>
            <person name="Phunkhang P."/>
            <person name="Piqani B."/>
            <person name="Purcell S."/>
            <person name="Rachupka T."/>
            <person name="Ramasamy U."/>
            <person name="Rameau R."/>
            <person name="Ray V."/>
            <person name="Raymond C."/>
            <person name="Retta R."/>
            <person name="Richardson S."/>
            <person name="Rise C."/>
            <person name="Rodriguez J."/>
            <person name="Rogers J."/>
            <person name="Rogov P."/>
            <person name="Rutman M."/>
            <person name="Schupbach R."/>
            <person name="Seaman C."/>
            <person name="Settipalli S."/>
            <person name="Sharpe T."/>
            <person name="Sheridan J."/>
            <person name="Sherpa N."/>
            <person name="Shi J."/>
            <person name="Smirnov S."/>
            <person name="Smith C."/>
            <person name="Sougnez C."/>
            <person name="Spencer B."/>
            <person name="Stalker J."/>
            <person name="Stange-thomann N."/>
            <person name="Stavropoulos S."/>
            <person name="Stetson K."/>
            <person name="Stone C."/>
            <person name="Stone S."/>
            <person name="Stubbs M."/>
            <person name="Talamas J."/>
            <person name="Tchuinga P."/>
            <person name="Tenzing P."/>
            <person name="Tesfaye S."/>
            <person name="Theodore J."/>
            <person name="Thoulutsang Y."/>
            <person name="Topham K."/>
            <person name="Towey S."/>
            <person name="Tsamla T."/>
            <person name="Tsomo N."/>
            <person name="Vallee D."/>
            <person name="Vassiliev H."/>
            <person name="Venkataraman V."/>
            <person name="Vinson J."/>
            <person name="Vo A."/>
            <person name="Wade C."/>
            <person name="Wang S."/>
            <person name="Wangchuk T."/>
            <person name="Wangdi T."/>
            <person name="Whittaker C."/>
            <person name="Wilkinson J."/>
            <person name="Wu Y."/>
            <person name="Wyman D."/>
            <person name="Yadav S."/>
            <person name="Yang S."/>
            <person name="Yang X."/>
            <person name="Yeager S."/>
            <person name="Yee E."/>
            <person name="Young G."/>
            <person name="Zainoun J."/>
            <person name="Zembeck L."/>
            <person name="Zimmer A."/>
            <person name="Zody M."/>
            <person name="Lander E."/>
        </authorList>
    </citation>
    <scope>NUCLEOTIDE SEQUENCE [LARGE SCALE GENOMIC DNA]</scope>
</reference>
<feature type="transmembrane region" description="Helical" evidence="7">
    <location>
        <begin position="281"/>
        <end position="301"/>
    </location>
</feature>
<evidence type="ECO:0000256" key="6">
    <source>
        <dbReference type="SAM" id="MobiDB-lite"/>
    </source>
</evidence>
<feature type="transmembrane region" description="Helical" evidence="7">
    <location>
        <begin position="167"/>
        <end position="184"/>
    </location>
</feature>
<evidence type="ECO:0000256" key="2">
    <source>
        <dbReference type="ARBA" id="ARBA00022475"/>
    </source>
</evidence>
<keyword evidence="10" id="KW-1185">Reference proteome</keyword>
<dbReference type="Proteomes" id="UP000007875">
    <property type="component" value="Unassembled WGS sequence"/>
</dbReference>